<protein>
    <submittedName>
        <fullName evidence="5">ABC-type uncharacterized transport system involved in gliding motility, auxiliary component</fullName>
    </submittedName>
</protein>
<accession>K6QCR2</accession>
<feature type="transmembrane region" description="Helical" evidence="2">
    <location>
        <begin position="480"/>
        <end position="501"/>
    </location>
</feature>
<evidence type="ECO:0000256" key="2">
    <source>
        <dbReference type="SAM" id="Phobius"/>
    </source>
</evidence>
<dbReference type="Gene3D" id="3.40.30.10">
    <property type="entry name" value="Glutaredoxin"/>
    <property type="match status" value="1"/>
</dbReference>
<feature type="domain" description="ABC-type uncharacterised transport system" evidence="3">
    <location>
        <begin position="170"/>
        <end position="447"/>
    </location>
</feature>
<dbReference type="Proteomes" id="UP000005710">
    <property type="component" value="Unassembled WGS sequence"/>
</dbReference>
<dbReference type="STRING" id="867903.ThesuDRAFT_02089"/>
<comment type="caution">
    <text evidence="5">The sequence shown here is derived from an EMBL/GenBank/DDBJ whole genome shotgun (WGS) entry which is preliminary data.</text>
</comment>
<sequence length="506" mass="54090">MAERADAHRRRVLWRGTNTAVLTVAVLALLVLANVFAARYSWRYDATAQKIYSLSPSTHQVLSELDQDVTLYGFLQSGSAEGDTLRRILELYDRNSDRIRLEVVDPEREPATARRYEVDTYNTVVVESGDDYRKIDPLSLFGYGAGGGLEIRAEQAITRALLDLTGRGGKKVYFLTGHGEGTPGGELATLGRLLEGEALAVETLNLAQKGEVPADAAVVAIAGPTRDLLEEERQRLEEYVQRGGRLLVLYGPVPNQPRLEQLERLLATVGVDAAADVVVDPERAFLGQDPLSPMPLLGSHPIVDPLQRGDLVLVLPGSRSLAPREDTQLTTTELLHTSDAAWGETDLRARAVRQDSQDRPGPLALALAVEGELGQGTAGTGGNGQEGGAGDQEAASGTAGQGEDAGSEAAEPAGGPRPVAVVVGSAAFVANDYLDRVPGNRDFVVNAVNWLVGSEERLTIRPKELASTPIVLTPGAVVGIFYGLVLGFPALVALVGLGIWWRRRHA</sequence>
<feature type="compositionally biased region" description="Gly residues" evidence="1">
    <location>
        <begin position="374"/>
        <end position="390"/>
    </location>
</feature>
<dbReference type="OrthoDB" id="9766228at2"/>
<dbReference type="RefSeq" id="WP_006904371.1">
    <property type="nucleotide sequence ID" value="NZ_JH976535.1"/>
</dbReference>
<dbReference type="InterPro" id="IPR055396">
    <property type="entry name" value="DUF7088"/>
</dbReference>
<dbReference type="Pfam" id="PF09822">
    <property type="entry name" value="ABC_transp_aux"/>
    <property type="match status" value="1"/>
</dbReference>
<dbReference type="HOGENOM" id="CLU_018716_0_0_9"/>
<dbReference type="AlphaFoldDB" id="K6QCR2"/>
<dbReference type="SUPFAM" id="SSF52317">
    <property type="entry name" value="Class I glutamine amidotransferase-like"/>
    <property type="match status" value="1"/>
</dbReference>
<dbReference type="EMBL" id="AENY02000003">
    <property type="protein sequence ID" value="EKP94356.1"/>
    <property type="molecule type" value="Genomic_DNA"/>
</dbReference>
<evidence type="ECO:0000313" key="6">
    <source>
        <dbReference type="Proteomes" id="UP000005710"/>
    </source>
</evidence>
<reference evidence="5" key="2">
    <citation type="submission" date="2012-10" db="EMBL/GenBank/DDBJ databases">
        <title>Improved high-quality draft of Thermaerobacter subterraneus C21, DSM 13965.</title>
        <authorList>
            <consortium name="DOE Joint Genome Institute"/>
            <person name="Eisen J."/>
            <person name="Huntemann M."/>
            <person name="Wei C.-L."/>
            <person name="Han J."/>
            <person name="Detter J.C."/>
            <person name="Han C."/>
            <person name="Tapia R."/>
            <person name="Chen A."/>
            <person name="Kyrpides N."/>
            <person name="Mavromatis K."/>
            <person name="Markowitz V."/>
            <person name="Szeto E."/>
            <person name="Ivanova N."/>
            <person name="Mikhailova N."/>
            <person name="Ovchinnikova G."/>
            <person name="Pagani I."/>
            <person name="Pati A."/>
            <person name="Goodwin L."/>
            <person name="Nordberg H.P."/>
            <person name="Cantor M.N."/>
            <person name="Hua S.X."/>
            <person name="Woyke T."/>
            <person name="Eisen J."/>
            <person name="Klenk H.-P."/>
        </authorList>
    </citation>
    <scope>NUCLEOTIDE SEQUENCE [LARGE SCALE GENOMIC DNA]</scope>
    <source>
        <strain evidence="5">DSM 13965</strain>
    </source>
</reference>
<evidence type="ECO:0000313" key="5">
    <source>
        <dbReference type="EMBL" id="EKP94356.1"/>
    </source>
</evidence>
<gene>
    <name evidence="5" type="ORF">ThesuDRAFT_02089</name>
</gene>
<dbReference type="Pfam" id="PF23357">
    <property type="entry name" value="DUF7088"/>
    <property type="match status" value="1"/>
</dbReference>
<feature type="domain" description="DUF7088" evidence="4">
    <location>
        <begin position="49"/>
        <end position="129"/>
    </location>
</feature>
<dbReference type="InterPro" id="IPR019196">
    <property type="entry name" value="ABC_transp_unknown"/>
</dbReference>
<name>K6QCR2_9FIRM</name>
<keyword evidence="2" id="KW-0472">Membrane</keyword>
<keyword evidence="2" id="KW-1133">Transmembrane helix</keyword>
<evidence type="ECO:0000256" key="1">
    <source>
        <dbReference type="SAM" id="MobiDB-lite"/>
    </source>
</evidence>
<organism evidence="5 6">
    <name type="scientific">Thermaerobacter subterraneus DSM 13965</name>
    <dbReference type="NCBI Taxonomy" id="867903"/>
    <lineage>
        <taxon>Bacteria</taxon>
        <taxon>Bacillati</taxon>
        <taxon>Bacillota</taxon>
        <taxon>Clostridia</taxon>
        <taxon>Eubacteriales</taxon>
        <taxon>Clostridiales Family XVII. Incertae Sedis</taxon>
        <taxon>Thermaerobacter</taxon>
    </lineage>
</organism>
<dbReference type="eggNOG" id="COG3225">
    <property type="taxonomic scope" value="Bacteria"/>
</dbReference>
<evidence type="ECO:0000259" key="3">
    <source>
        <dbReference type="Pfam" id="PF09822"/>
    </source>
</evidence>
<keyword evidence="6" id="KW-1185">Reference proteome</keyword>
<proteinExistence type="predicted"/>
<dbReference type="InterPro" id="IPR029062">
    <property type="entry name" value="Class_I_gatase-like"/>
</dbReference>
<reference evidence="5" key="1">
    <citation type="submission" date="2010-10" db="EMBL/GenBank/DDBJ databases">
        <authorList>
            <consortium name="US DOE Joint Genome Institute (JGI-PGF)"/>
            <person name="Lucas S."/>
            <person name="Copeland A."/>
            <person name="Lapidus A."/>
            <person name="Bruce D."/>
            <person name="Goodwin L."/>
            <person name="Pitluck S."/>
            <person name="Kyrpides N."/>
            <person name="Mavromatis K."/>
            <person name="Detter J.C."/>
            <person name="Han C."/>
            <person name="Land M."/>
            <person name="Hauser L."/>
            <person name="Markowitz V."/>
            <person name="Cheng J.-F."/>
            <person name="Hugenholtz P."/>
            <person name="Woyke T."/>
            <person name="Wu D."/>
            <person name="Pukall R."/>
            <person name="Wahrenburg C."/>
            <person name="Brambilla E."/>
            <person name="Klenk H.-P."/>
            <person name="Eisen J.A."/>
        </authorList>
    </citation>
    <scope>NUCLEOTIDE SEQUENCE [LARGE SCALE GENOMIC DNA]</scope>
    <source>
        <strain evidence="5">DSM 13965</strain>
    </source>
</reference>
<evidence type="ECO:0000259" key="4">
    <source>
        <dbReference type="Pfam" id="PF23357"/>
    </source>
</evidence>
<feature type="region of interest" description="Disordered" evidence="1">
    <location>
        <begin position="374"/>
        <end position="416"/>
    </location>
</feature>
<keyword evidence="2" id="KW-0812">Transmembrane</keyword>
<feature type="compositionally biased region" description="Low complexity" evidence="1">
    <location>
        <begin position="407"/>
        <end position="416"/>
    </location>
</feature>